<keyword evidence="3" id="KW-0813">Transport</keyword>
<evidence type="ECO:0000313" key="10">
    <source>
        <dbReference type="Proteomes" id="UP000323521"/>
    </source>
</evidence>
<dbReference type="PANTHER" id="PTHR30047:SF7">
    <property type="entry name" value="HIGH-AFFINITY CHOLINE TRANSPORT PROTEIN"/>
    <property type="match status" value="1"/>
</dbReference>
<evidence type="ECO:0008006" key="11">
    <source>
        <dbReference type="Google" id="ProtNLM"/>
    </source>
</evidence>
<dbReference type="Proteomes" id="UP000323521">
    <property type="component" value="Chromosome"/>
</dbReference>
<evidence type="ECO:0000256" key="5">
    <source>
        <dbReference type="ARBA" id="ARBA00022692"/>
    </source>
</evidence>
<evidence type="ECO:0000256" key="1">
    <source>
        <dbReference type="ARBA" id="ARBA00004651"/>
    </source>
</evidence>
<comment type="similarity">
    <text evidence="2">Belongs to the BCCT transporter (TC 2.A.15) family.</text>
</comment>
<dbReference type="GO" id="GO:0022857">
    <property type="term" value="F:transmembrane transporter activity"/>
    <property type="evidence" value="ECO:0007669"/>
    <property type="project" value="InterPro"/>
</dbReference>
<evidence type="ECO:0000256" key="3">
    <source>
        <dbReference type="ARBA" id="ARBA00022448"/>
    </source>
</evidence>
<dbReference type="OrthoDB" id="9775735at2"/>
<dbReference type="AlphaFoldDB" id="A0A3G1KZP6"/>
<keyword evidence="4" id="KW-1003">Cell membrane</keyword>
<feature type="transmembrane region" description="Helical" evidence="8">
    <location>
        <begin position="14"/>
        <end position="34"/>
    </location>
</feature>
<name>A0A3G1KZP6_FORW1</name>
<dbReference type="PANTHER" id="PTHR30047">
    <property type="entry name" value="HIGH-AFFINITY CHOLINE TRANSPORT PROTEIN-RELATED"/>
    <property type="match status" value="1"/>
</dbReference>
<feature type="transmembrane region" description="Helical" evidence="8">
    <location>
        <begin position="406"/>
        <end position="429"/>
    </location>
</feature>
<keyword evidence="5 8" id="KW-0812">Transmembrane</keyword>
<keyword evidence="10" id="KW-1185">Reference proteome</keyword>
<accession>A0A3G1KZP6</accession>
<keyword evidence="6 8" id="KW-1133">Transmembrane helix</keyword>
<dbReference type="RefSeq" id="WP_148137402.1">
    <property type="nucleotide sequence ID" value="NZ_CP017634.1"/>
</dbReference>
<evidence type="ECO:0000313" key="9">
    <source>
        <dbReference type="EMBL" id="ATW28002.1"/>
    </source>
</evidence>
<dbReference type="EMBL" id="CP017634">
    <property type="protein sequence ID" value="ATW28002.1"/>
    <property type="molecule type" value="Genomic_DNA"/>
</dbReference>
<feature type="transmembrane region" description="Helical" evidence="8">
    <location>
        <begin position="94"/>
        <end position="113"/>
    </location>
</feature>
<protein>
    <recommendedName>
        <fullName evidence="11">BCCT transporter</fullName>
    </recommendedName>
</protein>
<gene>
    <name evidence="9" type="ORF">DCMF_27515</name>
</gene>
<evidence type="ECO:0000256" key="4">
    <source>
        <dbReference type="ARBA" id="ARBA00022475"/>
    </source>
</evidence>
<evidence type="ECO:0000256" key="6">
    <source>
        <dbReference type="ARBA" id="ARBA00022989"/>
    </source>
</evidence>
<evidence type="ECO:0000256" key="2">
    <source>
        <dbReference type="ARBA" id="ARBA00005658"/>
    </source>
</evidence>
<feature type="transmembrane region" description="Helical" evidence="8">
    <location>
        <begin position="266"/>
        <end position="287"/>
    </location>
</feature>
<comment type="subcellular location">
    <subcellularLocation>
        <location evidence="1">Cell membrane</location>
        <topology evidence="1">Multi-pass membrane protein</topology>
    </subcellularLocation>
</comment>
<proteinExistence type="inferred from homology"/>
<feature type="transmembrane region" description="Helical" evidence="8">
    <location>
        <begin position="233"/>
        <end position="254"/>
    </location>
</feature>
<feature type="transmembrane region" description="Helical" evidence="8">
    <location>
        <begin position="351"/>
        <end position="372"/>
    </location>
</feature>
<sequence length="543" mass="58748">MFGIKSERKPFKPIVFFPPFVLLLAIVLFSFINYDGFTKVMTTAQDWAFKSMGPIYSFTTLVMVILCVVVCVSPLGKVKIGGSKAVPILTPFKWWAVTLCTGIAIGILFWGTAEPILHYAAPPESLGIAPSSKDAIIFAMSTVLLHWTIGPYAIYTVPTVMFAFAYYNMRKPYSFGSTLVPLFGDRVNGVWGQVIDAFVAFSLISGMATSLGQGIMSVSSGLETLFGITANPFVWLLVDAVIVGTFIASAITGITNGIKWLCDANAKLFIGMAIFAFVFGPIGYSLGIGMDGLGNYLTHFFERTLIQGTAAGDPWPQWWTIFYWAIYFAWAPITAVFLGQISVGYSIRSCVLCNLVTPAFFAGLWMIIYGGGTLHMEVVEHLGFAKIVLEQGPQAAAYFFFQHYPLAFLMIPIFTFAMYLSFVTGSDAMCTAIGGLCSGGISPESPEPPIWLKVIWGLLLGAVAWVMISFSGINGAKSASNVGGVPALIVCIGTTISLFMVCANPKKYDVHKEDYDAVGNYIGIPQTDSASETLNKTSVGQVV</sequence>
<dbReference type="KEGG" id="fwa:DCMF_27515"/>
<feature type="transmembrane region" description="Helical" evidence="8">
    <location>
        <begin position="450"/>
        <end position="473"/>
    </location>
</feature>
<feature type="transmembrane region" description="Helical" evidence="8">
    <location>
        <begin position="321"/>
        <end position="339"/>
    </location>
</feature>
<feature type="transmembrane region" description="Helical" evidence="8">
    <location>
        <begin position="190"/>
        <end position="213"/>
    </location>
</feature>
<feature type="transmembrane region" description="Helical" evidence="8">
    <location>
        <begin position="54"/>
        <end position="73"/>
    </location>
</feature>
<feature type="transmembrane region" description="Helical" evidence="8">
    <location>
        <begin position="149"/>
        <end position="169"/>
    </location>
</feature>
<dbReference type="Pfam" id="PF02028">
    <property type="entry name" value="BCCT"/>
    <property type="match status" value="1"/>
</dbReference>
<dbReference type="InterPro" id="IPR000060">
    <property type="entry name" value="BCCT_transptr"/>
</dbReference>
<keyword evidence="7 8" id="KW-0472">Membrane</keyword>
<evidence type="ECO:0000256" key="8">
    <source>
        <dbReference type="SAM" id="Phobius"/>
    </source>
</evidence>
<organism evidence="9 10">
    <name type="scientific">Formimonas warabiya</name>
    <dbReference type="NCBI Taxonomy" id="1761012"/>
    <lineage>
        <taxon>Bacteria</taxon>
        <taxon>Bacillati</taxon>
        <taxon>Bacillota</taxon>
        <taxon>Clostridia</taxon>
        <taxon>Eubacteriales</taxon>
        <taxon>Peptococcaceae</taxon>
        <taxon>Candidatus Formimonas</taxon>
    </lineage>
</organism>
<feature type="transmembrane region" description="Helical" evidence="8">
    <location>
        <begin position="485"/>
        <end position="503"/>
    </location>
</feature>
<dbReference type="GO" id="GO:0005886">
    <property type="term" value="C:plasma membrane"/>
    <property type="evidence" value="ECO:0007669"/>
    <property type="project" value="UniProtKB-SubCell"/>
</dbReference>
<reference evidence="9 10" key="1">
    <citation type="submission" date="2016-10" db="EMBL/GenBank/DDBJ databases">
        <title>Complete Genome Sequence of Peptococcaceae strain DCMF.</title>
        <authorList>
            <person name="Edwards R.J."/>
            <person name="Holland S.I."/>
            <person name="Deshpande N.P."/>
            <person name="Wong Y.K."/>
            <person name="Ertan H."/>
            <person name="Manefield M."/>
            <person name="Russell T.L."/>
            <person name="Lee M.J."/>
        </authorList>
    </citation>
    <scope>NUCLEOTIDE SEQUENCE [LARGE SCALE GENOMIC DNA]</scope>
    <source>
        <strain evidence="9 10">DCMF</strain>
    </source>
</reference>
<evidence type="ECO:0000256" key="7">
    <source>
        <dbReference type="ARBA" id="ARBA00023136"/>
    </source>
</evidence>